<sequence length="400" mass="45866">MADILEPPINKKFLESVLKCHFQTNLKVSNLALSDVASIGENFLSTLFRVVINYELENGKEMPSLSLVIKCCPKNNDSMNAVKLLRCFENEIGFYGTVLPAINKLRYQEKISAKSVHASLVPNPVLMFEDLTTLKYIMHPREVGLDLDHCLMVAEKFAYLHAASFAIYQNDPTILTVYENGLFSKNNHSVTTLSVGFNSLVESCKHWTNLNCYYTKLKSMKDNFLEDLFQIMKPTGNFNVLNHGDCWINNIMFNYDQNGKVQNAVLVDFQVLVFSSPSVDLHIFWATSPSLEVQEHHFNTFLGHYYSLLLRNLSKFDVNVNIPSREELYEDFKKRAVCGLAAALMLLPFIKASKREDADFTNFLKSDSENGFRYHCFNNKNYNQHISYLLQYYSSLGMFS</sequence>
<feature type="domain" description="CHK kinase-like" evidence="1">
    <location>
        <begin position="126"/>
        <end position="315"/>
    </location>
</feature>
<dbReference type="SMART" id="SM00587">
    <property type="entry name" value="CHK"/>
    <property type="match status" value="1"/>
</dbReference>
<dbReference type="InterPro" id="IPR011009">
    <property type="entry name" value="Kinase-like_dom_sf"/>
</dbReference>
<dbReference type="PANTHER" id="PTHR11012">
    <property type="entry name" value="PROTEIN KINASE-LIKE DOMAIN-CONTAINING"/>
    <property type="match status" value="1"/>
</dbReference>
<protein>
    <recommendedName>
        <fullName evidence="1">CHK kinase-like domain-containing protein</fullName>
    </recommendedName>
</protein>
<organism evidence="2 3">
    <name type="scientific">Pyrocoelia pectoralis</name>
    <dbReference type="NCBI Taxonomy" id="417401"/>
    <lineage>
        <taxon>Eukaryota</taxon>
        <taxon>Metazoa</taxon>
        <taxon>Ecdysozoa</taxon>
        <taxon>Arthropoda</taxon>
        <taxon>Hexapoda</taxon>
        <taxon>Insecta</taxon>
        <taxon>Pterygota</taxon>
        <taxon>Neoptera</taxon>
        <taxon>Endopterygota</taxon>
        <taxon>Coleoptera</taxon>
        <taxon>Polyphaga</taxon>
        <taxon>Elateriformia</taxon>
        <taxon>Elateroidea</taxon>
        <taxon>Lampyridae</taxon>
        <taxon>Lampyrinae</taxon>
        <taxon>Pyrocoelia</taxon>
    </lineage>
</organism>
<dbReference type="Proteomes" id="UP001329430">
    <property type="component" value="Chromosome 1"/>
</dbReference>
<evidence type="ECO:0000259" key="1">
    <source>
        <dbReference type="SMART" id="SM00587"/>
    </source>
</evidence>
<comment type="caution">
    <text evidence="2">The sequence shown here is derived from an EMBL/GenBank/DDBJ whole genome shotgun (WGS) entry which is preliminary data.</text>
</comment>
<accession>A0AAN7VK79</accession>
<dbReference type="PANTHER" id="PTHR11012:SF56">
    <property type="entry name" value="CHK KINASE-LIKE DOMAIN-CONTAINING PROTEIN-RELATED"/>
    <property type="match status" value="1"/>
</dbReference>
<reference evidence="2 3" key="1">
    <citation type="journal article" date="2024" name="Insects">
        <title>An Improved Chromosome-Level Genome Assembly of the Firefly Pyrocoelia pectoralis.</title>
        <authorList>
            <person name="Fu X."/>
            <person name="Meyer-Rochow V.B."/>
            <person name="Ballantyne L."/>
            <person name="Zhu X."/>
        </authorList>
    </citation>
    <scope>NUCLEOTIDE SEQUENCE [LARGE SCALE GENOMIC DNA]</scope>
    <source>
        <strain evidence="2">XCY_ONT2</strain>
    </source>
</reference>
<proteinExistence type="predicted"/>
<dbReference type="EMBL" id="JAVRBK010000001">
    <property type="protein sequence ID" value="KAK5650127.1"/>
    <property type="molecule type" value="Genomic_DNA"/>
</dbReference>
<evidence type="ECO:0000313" key="2">
    <source>
        <dbReference type="EMBL" id="KAK5650127.1"/>
    </source>
</evidence>
<evidence type="ECO:0000313" key="3">
    <source>
        <dbReference type="Proteomes" id="UP001329430"/>
    </source>
</evidence>
<dbReference type="InterPro" id="IPR004119">
    <property type="entry name" value="EcKL"/>
</dbReference>
<dbReference type="InterPro" id="IPR015897">
    <property type="entry name" value="CHK_kinase-like"/>
</dbReference>
<keyword evidence="3" id="KW-1185">Reference proteome</keyword>
<name>A0AAN7VK79_9COLE</name>
<dbReference type="SUPFAM" id="SSF56112">
    <property type="entry name" value="Protein kinase-like (PK-like)"/>
    <property type="match status" value="1"/>
</dbReference>
<dbReference type="AlphaFoldDB" id="A0AAN7VK79"/>
<dbReference type="Pfam" id="PF02958">
    <property type="entry name" value="EcKL"/>
    <property type="match status" value="1"/>
</dbReference>
<gene>
    <name evidence="2" type="ORF">RI129_001156</name>
</gene>
<dbReference type="Gene3D" id="3.90.1200.10">
    <property type="match status" value="1"/>
</dbReference>